<evidence type="ECO:0008006" key="3">
    <source>
        <dbReference type="Google" id="ProtNLM"/>
    </source>
</evidence>
<dbReference type="EMBL" id="CP027666">
    <property type="protein sequence ID" value="AVO36048.1"/>
    <property type="molecule type" value="Genomic_DNA"/>
</dbReference>
<dbReference type="Proteomes" id="UP000239709">
    <property type="component" value="Chromosome"/>
</dbReference>
<dbReference type="KEGG" id="otk:C6570_08140"/>
<evidence type="ECO:0000313" key="2">
    <source>
        <dbReference type="Proteomes" id="UP000239709"/>
    </source>
</evidence>
<dbReference type="Pfam" id="PF06042">
    <property type="entry name" value="NTP_transf_6"/>
    <property type="match status" value="1"/>
</dbReference>
<gene>
    <name evidence="1" type="ORF">C6570_08140</name>
</gene>
<proteinExistence type="predicted"/>
<evidence type="ECO:0000313" key="1">
    <source>
        <dbReference type="EMBL" id="AVO36048.1"/>
    </source>
</evidence>
<dbReference type="PANTHER" id="PTHR39166:SF1">
    <property type="entry name" value="BLL1166 PROTEIN"/>
    <property type="match status" value="1"/>
</dbReference>
<protein>
    <recommendedName>
        <fullName evidence="3">Nucleotidyltransferase family protein</fullName>
    </recommendedName>
</protein>
<sequence length="186" mass="20806">MAPLTDAQFIAIARSNPVNAELLRRLPALGLPQCRLTAGCLFQALWNQRSGQPPDAGVSDYDVFYFDGSDLSWQAEDTVIRRAQALFADLNATVEIRNQARVHLWYPQRFGAPYPPLQSAQDGIDRYLVECTCVGIQVDTGQLYAPHGLGDLQAGRLRINRKFGQPAMFAAKAASYRQRWPWLQVV</sequence>
<name>A0A2S0MJH9_9BURK</name>
<dbReference type="InterPro" id="IPR009267">
    <property type="entry name" value="NTP_transf_6"/>
</dbReference>
<accession>A0A2S0MJH9</accession>
<dbReference type="AlphaFoldDB" id="A0A2S0MJH9"/>
<dbReference type="PANTHER" id="PTHR39166">
    <property type="entry name" value="BLL1166 PROTEIN"/>
    <property type="match status" value="1"/>
</dbReference>
<organism evidence="1 2">
    <name type="scientific">Ottowia oryzae</name>
    <dbReference type="NCBI Taxonomy" id="2109914"/>
    <lineage>
        <taxon>Bacteria</taxon>
        <taxon>Pseudomonadati</taxon>
        <taxon>Pseudomonadota</taxon>
        <taxon>Betaproteobacteria</taxon>
        <taxon>Burkholderiales</taxon>
        <taxon>Comamonadaceae</taxon>
        <taxon>Ottowia</taxon>
    </lineage>
</organism>
<reference evidence="1 2" key="1">
    <citation type="submission" date="2018-03" db="EMBL/GenBank/DDBJ databases">
        <title>Genome sequencing of Ottowia sp.</title>
        <authorList>
            <person name="Kim S.-J."/>
            <person name="Heo J."/>
            <person name="Kwon S.-W."/>
        </authorList>
    </citation>
    <scope>NUCLEOTIDE SEQUENCE [LARGE SCALE GENOMIC DNA]</scope>
    <source>
        <strain evidence="1 2">KADR8-3</strain>
    </source>
</reference>
<dbReference type="OrthoDB" id="9805247at2"/>
<keyword evidence="2" id="KW-1185">Reference proteome</keyword>